<feature type="domain" description="Aminotransferase class I/classII large" evidence="5">
    <location>
        <begin position="54"/>
        <end position="355"/>
    </location>
</feature>
<evidence type="ECO:0000256" key="4">
    <source>
        <dbReference type="SAM" id="MobiDB-lite"/>
    </source>
</evidence>
<evidence type="ECO:0000259" key="5">
    <source>
        <dbReference type="Pfam" id="PF00155"/>
    </source>
</evidence>
<feature type="compositionally biased region" description="Polar residues" evidence="4">
    <location>
        <begin position="293"/>
        <end position="308"/>
    </location>
</feature>
<name>A0A7J9SKR6_9EURY</name>
<reference evidence="6 7" key="1">
    <citation type="submission" date="2020-08" db="EMBL/GenBank/DDBJ databases">
        <authorList>
            <person name="Seo M.-J."/>
        </authorList>
    </citation>
    <scope>NUCLEOTIDE SEQUENCE [LARGE SCALE GENOMIC DNA]</scope>
    <source>
        <strain evidence="6 7">MBLA0160</strain>
    </source>
</reference>
<evidence type="ECO:0000256" key="2">
    <source>
        <dbReference type="ARBA" id="ARBA00022898"/>
    </source>
</evidence>
<dbReference type="GO" id="GO:0008483">
    <property type="term" value="F:transaminase activity"/>
    <property type="evidence" value="ECO:0007669"/>
    <property type="project" value="UniProtKB-KW"/>
</dbReference>
<dbReference type="Gene3D" id="3.40.640.10">
    <property type="entry name" value="Type I PLP-dependent aspartate aminotransferase-like (Major domain)"/>
    <property type="match status" value="1"/>
</dbReference>
<keyword evidence="3 6" id="KW-0032">Aminotransferase</keyword>
<sequence length="358" mass="37301">MDPDAVDEVTRVPHGGSDDPEVIDFSANTNPVRPGGVADAYEAALADATSYDDDFPAFRAAAADYVDCDPEAVVPTAGGVAALRLAFGVTVSPGDRVALPEPGFGEYAREVGLQGGEPVGLREDELLDVDPAAYDVVAVCTPNNPTGYLPDPAALQSLLADCRTAGTPLVVDEAFLDFTHAPSLAGEPGVIVARSLTKMFGLPGIRAGFAVATGGLGDRLRTARPTWSLSVPAAAVGTHCLRAEAFVERTRDRVEAERARMREALSDAYDVAPSDAPFLLVDVGDGPIRGDESTSAGEPSGGDESTSADAVDAVLARTRDAGVAVRDARTFAGLDSHIRVAVRRPHENDLLLDALLDR</sequence>
<dbReference type="PANTHER" id="PTHR42885">
    <property type="entry name" value="HISTIDINOL-PHOSPHATE AMINOTRANSFERASE-RELATED"/>
    <property type="match status" value="1"/>
</dbReference>
<dbReference type="PANTHER" id="PTHR42885:SF1">
    <property type="entry name" value="THREONINE-PHOSPHATE DECARBOXYLASE"/>
    <property type="match status" value="1"/>
</dbReference>
<dbReference type="InterPro" id="IPR015424">
    <property type="entry name" value="PyrdxlP-dep_Trfase"/>
</dbReference>
<evidence type="ECO:0000313" key="7">
    <source>
        <dbReference type="Proteomes" id="UP000546257"/>
    </source>
</evidence>
<dbReference type="SUPFAM" id="SSF53383">
    <property type="entry name" value="PLP-dependent transferases"/>
    <property type="match status" value="1"/>
</dbReference>
<dbReference type="CDD" id="cd00609">
    <property type="entry name" value="AAT_like"/>
    <property type="match status" value="1"/>
</dbReference>
<feature type="region of interest" description="Disordered" evidence="4">
    <location>
        <begin position="289"/>
        <end position="308"/>
    </location>
</feature>
<dbReference type="Gene3D" id="3.90.1150.10">
    <property type="entry name" value="Aspartate Aminotransferase, domain 1"/>
    <property type="match status" value="1"/>
</dbReference>
<keyword evidence="7" id="KW-1185">Reference proteome</keyword>
<feature type="region of interest" description="Disordered" evidence="4">
    <location>
        <begin position="1"/>
        <end position="20"/>
    </location>
</feature>
<keyword evidence="2" id="KW-0663">Pyridoxal phosphate</keyword>
<protein>
    <recommendedName>
        <fullName evidence="3">Aminotransferase</fullName>
        <ecNumber evidence="3">2.6.1.-</ecNumber>
    </recommendedName>
</protein>
<dbReference type="RefSeq" id="WP_185193931.1">
    <property type="nucleotide sequence ID" value="NZ_JACKXD010000006.1"/>
</dbReference>
<dbReference type="EMBL" id="JACKXD010000006">
    <property type="protein sequence ID" value="MBB6647554.1"/>
    <property type="molecule type" value="Genomic_DNA"/>
</dbReference>
<comment type="cofactor">
    <cofactor evidence="1 3">
        <name>pyridoxal 5'-phosphate</name>
        <dbReference type="ChEBI" id="CHEBI:597326"/>
    </cofactor>
</comment>
<dbReference type="AlphaFoldDB" id="A0A7J9SKR6"/>
<gene>
    <name evidence="6" type="ORF">H5V44_14890</name>
</gene>
<dbReference type="EC" id="2.6.1.-" evidence="3"/>
<dbReference type="InterPro" id="IPR004838">
    <property type="entry name" value="NHTrfase_class1_PyrdxlP-BS"/>
</dbReference>
<dbReference type="InterPro" id="IPR015422">
    <property type="entry name" value="PyrdxlP-dep_Trfase_small"/>
</dbReference>
<dbReference type="InterPro" id="IPR015421">
    <property type="entry name" value="PyrdxlP-dep_Trfase_major"/>
</dbReference>
<accession>A0A7J9SKR6</accession>
<comment type="similarity">
    <text evidence="3">Belongs to the class-I pyridoxal-phosphate-dependent aminotransferase family.</text>
</comment>
<evidence type="ECO:0000256" key="3">
    <source>
        <dbReference type="RuleBase" id="RU000481"/>
    </source>
</evidence>
<evidence type="ECO:0000256" key="1">
    <source>
        <dbReference type="ARBA" id="ARBA00001933"/>
    </source>
</evidence>
<dbReference type="Pfam" id="PF00155">
    <property type="entry name" value="Aminotran_1_2"/>
    <property type="match status" value="1"/>
</dbReference>
<dbReference type="Proteomes" id="UP000546257">
    <property type="component" value="Unassembled WGS sequence"/>
</dbReference>
<evidence type="ECO:0000313" key="6">
    <source>
        <dbReference type="EMBL" id="MBB6647554.1"/>
    </source>
</evidence>
<proteinExistence type="inferred from homology"/>
<dbReference type="GO" id="GO:0030170">
    <property type="term" value="F:pyridoxal phosphate binding"/>
    <property type="evidence" value="ECO:0007669"/>
    <property type="project" value="InterPro"/>
</dbReference>
<keyword evidence="3 6" id="KW-0808">Transferase</keyword>
<dbReference type="InterPro" id="IPR004839">
    <property type="entry name" value="Aminotransferase_I/II_large"/>
</dbReference>
<organism evidence="6 7">
    <name type="scientific">Halobellus ruber</name>
    <dbReference type="NCBI Taxonomy" id="2761102"/>
    <lineage>
        <taxon>Archaea</taxon>
        <taxon>Methanobacteriati</taxon>
        <taxon>Methanobacteriota</taxon>
        <taxon>Stenosarchaea group</taxon>
        <taxon>Halobacteria</taxon>
        <taxon>Halobacteriales</taxon>
        <taxon>Haloferacaceae</taxon>
        <taxon>Halobellus</taxon>
    </lineage>
</organism>
<comment type="caution">
    <text evidence="6">The sequence shown here is derived from an EMBL/GenBank/DDBJ whole genome shotgun (WGS) entry which is preliminary data.</text>
</comment>
<dbReference type="PROSITE" id="PS00105">
    <property type="entry name" value="AA_TRANSFER_CLASS_1"/>
    <property type="match status" value="1"/>
</dbReference>